<feature type="domain" description="GMP synthase C-terminal" evidence="1">
    <location>
        <begin position="2"/>
        <end position="62"/>
    </location>
</feature>
<sequence length="63" mass="7236">ARCDEWPAIIRAVNTVDAMKASIEEIDWTLLHRITDRIVNEVPGINRVCYDLTPKPTGTIEWE</sequence>
<reference evidence="2" key="1">
    <citation type="journal article" date="2012" name="PLoS ONE">
        <title>Gene sets for utilization of primary and secondary nutrition supplies in the distal gut of endangered iberian lynx.</title>
        <authorList>
            <person name="Alcaide M."/>
            <person name="Messina E."/>
            <person name="Richter M."/>
            <person name="Bargiela R."/>
            <person name="Peplies J."/>
            <person name="Huws S.A."/>
            <person name="Newbold C.J."/>
            <person name="Golyshin P.N."/>
            <person name="Simon M.A."/>
            <person name="Lopez G."/>
            <person name="Yakimov M.M."/>
            <person name="Ferrer M."/>
        </authorList>
    </citation>
    <scope>NUCLEOTIDE SEQUENCE</scope>
</reference>
<feature type="non-terminal residue" evidence="2">
    <location>
        <position position="1"/>
    </location>
</feature>
<dbReference type="InterPro" id="IPR001674">
    <property type="entry name" value="GMP_synth_C"/>
</dbReference>
<protein>
    <submittedName>
        <fullName evidence="2">Protein containing GMP synthase</fullName>
        <ecNumber evidence="2">6.3.5.2</ecNumber>
    </submittedName>
</protein>
<dbReference type="Gene3D" id="3.30.300.10">
    <property type="match status" value="1"/>
</dbReference>
<dbReference type="GO" id="GO:0005524">
    <property type="term" value="F:ATP binding"/>
    <property type="evidence" value="ECO:0007669"/>
    <property type="project" value="InterPro"/>
</dbReference>
<gene>
    <name evidence="2" type="ORF">EVA_21466</name>
</gene>
<evidence type="ECO:0000259" key="1">
    <source>
        <dbReference type="Pfam" id="PF00958"/>
    </source>
</evidence>
<proteinExistence type="predicted"/>
<comment type="caution">
    <text evidence="2">The sequence shown here is derived from an EMBL/GenBank/DDBJ whole genome shotgun (WGS) entry which is preliminary data.</text>
</comment>
<keyword evidence="2" id="KW-0436">Ligase</keyword>
<dbReference type="SUPFAM" id="SSF54810">
    <property type="entry name" value="GMP synthetase C-terminal dimerisation domain"/>
    <property type="match status" value="1"/>
</dbReference>
<dbReference type="EC" id="6.3.5.2" evidence="2"/>
<dbReference type="AlphaFoldDB" id="J9FLC2"/>
<dbReference type="GO" id="GO:0003922">
    <property type="term" value="F:GMP synthase (glutamine-hydrolyzing) activity"/>
    <property type="evidence" value="ECO:0007669"/>
    <property type="project" value="UniProtKB-EC"/>
</dbReference>
<dbReference type="Pfam" id="PF00958">
    <property type="entry name" value="GMP_synt_C"/>
    <property type="match status" value="1"/>
</dbReference>
<dbReference type="EMBL" id="AMCI01008849">
    <property type="protein sequence ID" value="EJW90427.1"/>
    <property type="molecule type" value="Genomic_DNA"/>
</dbReference>
<organism evidence="2">
    <name type="scientific">gut metagenome</name>
    <dbReference type="NCBI Taxonomy" id="749906"/>
    <lineage>
        <taxon>unclassified sequences</taxon>
        <taxon>metagenomes</taxon>
        <taxon>organismal metagenomes</taxon>
    </lineage>
</organism>
<evidence type="ECO:0000313" key="2">
    <source>
        <dbReference type="EMBL" id="EJW90427.1"/>
    </source>
</evidence>
<accession>J9FLC2</accession>
<name>J9FLC2_9ZZZZ</name>